<dbReference type="AlphaFoldDB" id="E9HWA9"/>
<protein>
    <submittedName>
        <fullName evidence="4">Uncharacterized protein</fullName>
    </submittedName>
</protein>
<dbReference type="HOGENOM" id="CLU_463267_0_0_1"/>
<evidence type="ECO:0000259" key="2">
    <source>
        <dbReference type="Pfam" id="PF21787"/>
    </source>
</evidence>
<evidence type="ECO:0000259" key="3">
    <source>
        <dbReference type="Pfam" id="PF21788"/>
    </source>
</evidence>
<dbReference type="InParanoid" id="E9HWA9"/>
<dbReference type="Proteomes" id="UP000000305">
    <property type="component" value="Unassembled WGS sequence"/>
</dbReference>
<dbReference type="KEGG" id="dpx:DAPPUDRAFT_118655"/>
<sequence length="649" mass="73792">MFIFGRKESDIIKGKTVKKNGIDFFIPYAHWRLKTSAVPISGWSPTSAVDEYLLSQQASGGMTIGSLRTVEEATCRFVPFCGSSPTSAVDEHLSPQSSEAKAAVMNVPLPSAWFWVKDTVPNGWCCSKFVTFDTLTSTYAIQKRMRINFETLQVDLSVYGMECHTQDVIPKSFTNISNLSKAITKFNEMKICSGARLGHYDISQLTEVNNGILKHGTWRALSCPLLLANERRQICTLCSSFSKDIQKRLKRLTFRRRTKQNANYRYQTRELILQRVRQLSKRLKLANRKVKLAKLTVKDKRTILMVLKKSKCLNKKSMRYDADWLLDCLILRLKSKAAYDQLSTSKMIPIPHANTLRRLLSGMSTHFGYNTFALQAMKRTLSGLPSIQRVGSLVFDEMSIKEALKFNCQTFNFDGFLDTRCETGSTVLPALHTRLEDDGNRNLRTMHCWQHVEELYATDSSTVGGLQACSRLTPVHIHPTNMQKMNVSLAAQVLSKSVADLLQFYRTQDKDKELAERFRDTEGTEDFFRLINDTFNIMNGRCKKYGISRADWEGKKTRLRELLKHIDDSEYHAAGVEDPETDWVCPDPAPAFASALTLSTLRVSILSTIDLADELLDMGFEFVLTGKFNQDCIELEFAKIVYSRRDFSG</sequence>
<dbReference type="OrthoDB" id="7474070at2759"/>
<dbReference type="PhylomeDB" id="E9HWA9"/>
<feature type="domain" description="Transposable element P transposase-like RNase H" evidence="2">
    <location>
        <begin position="367"/>
        <end position="420"/>
    </location>
</feature>
<evidence type="ECO:0000313" key="4">
    <source>
        <dbReference type="EMBL" id="EFX63971.1"/>
    </source>
</evidence>
<proteinExistence type="predicted"/>
<gene>
    <name evidence="4" type="ORF">DAPPUDRAFT_118655</name>
</gene>
<dbReference type="Pfam" id="PF21787">
    <property type="entry name" value="TNP-like_RNaseH_N"/>
    <property type="match status" value="1"/>
</dbReference>
<dbReference type="EMBL" id="GL732910">
    <property type="protein sequence ID" value="EFX63971.1"/>
    <property type="molecule type" value="Genomic_DNA"/>
</dbReference>
<reference evidence="4 5" key="1">
    <citation type="journal article" date="2011" name="Science">
        <title>The ecoresponsive genome of Daphnia pulex.</title>
        <authorList>
            <person name="Colbourne J.K."/>
            <person name="Pfrender M.E."/>
            <person name="Gilbert D."/>
            <person name="Thomas W.K."/>
            <person name="Tucker A."/>
            <person name="Oakley T.H."/>
            <person name="Tokishita S."/>
            <person name="Aerts A."/>
            <person name="Arnold G.J."/>
            <person name="Basu M.K."/>
            <person name="Bauer D.J."/>
            <person name="Caceres C.E."/>
            <person name="Carmel L."/>
            <person name="Casola C."/>
            <person name="Choi J.H."/>
            <person name="Detter J.C."/>
            <person name="Dong Q."/>
            <person name="Dusheyko S."/>
            <person name="Eads B.D."/>
            <person name="Frohlich T."/>
            <person name="Geiler-Samerotte K.A."/>
            <person name="Gerlach D."/>
            <person name="Hatcher P."/>
            <person name="Jogdeo S."/>
            <person name="Krijgsveld J."/>
            <person name="Kriventseva E.V."/>
            <person name="Kultz D."/>
            <person name="Laforsch C."/>
            <person name="Lindquist E."/>
            <person name="Lopez J."/>
            <person name="Manak J.R."/>
            <person name="Muller J."/>
            <person name="Pangilinan J."/>
            <person name="Patwardhan R.P."/>
            <person name="Pitluck S."/>
            <person name="Pritham E.J."/>
            <person name="Rechtsteiner A."/>
            <person name="Rho M."/>
            <person name="Rogozin I.B."/>
            <person name="Sakarya O."/>
            <person name="Salamov A."/>
            <person name="Schaack S."/>
            <person name="Shapiro H."/>
            <person name="Shiga Y."/>
            <person name="Skalitzky C."/>
            <person name="Smith Z."/>
            <person name="Souvorov A."/>
            <person name="Sung W."/>
            <person name="Tang Z."/>
            <person name="Tsuchiya D."/>
            <person name="Tu H."/>
            <person name="Vos H."/>
            <person name="Wang M."/>
            <person name="Wolf Y.I."/>
            <person name="Yamagata H."/>
            <person name="Yamada T."/>
            <person name="Ye Y."/>
            <person name="Shaw J.R."/>
            <person name="Andrews J."/>
            <person name="Crease T.J."/>
            <person name="Tang H."/>
            <person name="Lucas S.M."/>
            <person name="Robertson H.M."/>
            <person name="Bork P."/>
            <person name="Koonin E.V."/>
            <person name="Zdobnov E.M."/>
            <person name="Grigoriev I.V."/>
            <person name="Lynch M."/>
            <person name="Boore J.L."/>
        </authorList>
    </citation>
    <scope>NUCLEOTIDE SEQUENCE [LARGE SCALE GENOMIC DNA]</scope>
</reference>
<feature type="domain" description="Transposable element P transposase-like GTP-binding insertion" evidence="3">
    <location>
        <begin position="447"/>
        <end position="542"/>
    </location>
</feature>
<organism evidence="4 5">
    <name type="scientific">Daphnia pulex</name>
    <name type="common">Water flea</name>
    <dbReference type="NCBI Taxonomy" id="6669"/>
    <lineage>
        <taxon>Eukaryota</taxon>
        <taxon>Metazoa</taxon>
        <taxon>Ecdysozoa</taxon>
        <taxon>Arthropoda</taxon>
        <taxon>Crustacea</taxon>
        <taxon>Branchiopoda</taxon>
        <taxon>Diplostraca</taxon>
        <taxon>Cladocera</taxon>
        <taxon>Anomopoda</taxon>
        <taxon>Daphniidae</taxon>
        <taxon>Daphnia</taxon>
    </lineage>
</organism>
<evidence type="ECO:0000313" key="5">
    <source>
        <dbReference type="Proteomes" id="UP000000305"/>
    </source>
</evidence>
<dbReference type="eggNOG" id="ENOG502S2H8">
    <property type="taxonomic scope" value="Eukaryota"/>
</dbReference>
<keyword evidence="1" id="KW-0175">Coiled coil</keyword>
<accession>E9HWA9</accession>
<dbReference type="InterPro" id="IPR048366">
    <property type="entry name" value="TNP-like_GBD"/>
</dbReference>
<dbReference type="InterPro" id="IPR048365">
    <property type="entry name" value="TNP-like_RNaseH_N"/>
</dbReference>
<evidence type="ECO:0000256" key="1">
    <source>
        <dbReference type="SAM" id="Coils"/>
    </source>
</evidence>
<name>E9HWA9_DAPPU</name>
<dbReference type="OMA" id="TIRCAGP"/>
<keyword evidence="5" id="KW-1185">Reference proteome</keyword>
<feature type="coiled-coil region" evidence="1">
    <location>
        <begin position="269"/>
        <end position="296"/>
    </location>
</feature>
<dbReference type="Pfam" id="PF21788">
    <property type="entry name" value="TNP-like_GBD"/>
    <property type="match status" value="1"/>
</dbReference>